<keyword evidence="4 7" id="KW-0418">Kinase</keyword>
<dbReference type="GO" id="GO:0000160">
    <property type="term" value="P:phosphorelay signal transduction system"/>
    <property type="evidence" value="ECO:0007669"/>
    <property type="project" value="UniProtKB-KW"/>
</dbReference>
<evidence type="ECO:0000256" key="4">
    <source>
        <dbReference type="ARBA" id="ARBA00022777"/>
    </source>
</evidence>
<keyword evidence="8" id="KW-1185">Reference proteome</keyword>
<dbReference type="RefSeq" id="WP_085478085.1">
    <property type="nucleotide sequence ID" value="NZ_FXBM01000004.1"/>
</dbReference>
<reference evidence="8" key="1">
    <citation type="submission" date="2017-04" db="EMBL/GenBank/DDBJ databases">
        <authorList>
            <person name="Varghese N."/>
            <person name="Submissions S."/>
        </authorList>
    </citation>
    <scope>NUCLEOTIDE SEQUENCE [LARGE SCALE GENOMIC DNA]</scope>
    <source>
        <strain evidence="8">VKM Ac-2121</strain>
    </source>
</reference>
<evidence type="ECO:0000313" key="8">
    <source>
        <dbReference type="Proteomes" id="UP000193711"/>
    </source>
</evidence>
<evidence type="ECO:0000256" key="6">
    <source>
        <dbReference type="SAM" id="Phobius"/>
    </source>
</evidence>
<feature type="transmembrane region" description="Helical" evidence="6">
    <location>
        <begin position="93"/>
        <end position="113"/>
    </location>
</feature>
<name>A0A1X7PJY8_9MICO</name>
<accession>A0A1X7PJY8</accession>
<gene>
    <name evidence="7" type="ORF">SAMN06295885_3711</name>
</gene>
<proteinExistence type="predicted"/>
<keyword evidence="5" id="KW-0902">Two-component regulatory system</keyword>
<dbReference type="GO" id="GO:0004673">
    <property type="term" value="F:protein histidine kinase activity"/>
    <property type="evidence" value="ECO:0007669"/>
    <property type="project" value="UniProtKB-EC"/>
</dbReference>
<keyword evidence="6" id="KW-1133">Transmembrane helix</keyword>
<feature type="transmembrane region" description="Helical" evidence="6">
    <location>
        <begin position="19"/>
        <end position="41"/>
    </location>
</feature>
<keyword evidence="6" id="KW-0812">Transmembrane</keyword>
<evidence type="ECO:0000256" key="5">
    <source>
        <dbReference type="ARBA" id="ARBA00023012"/>
    </source>
</evidence>
<comment type="catalytic activity">
    <reaction evidence="1">
        <text>ATP + protein L-histidine = ADP + protein N-phospho-L-histidine.</text>
        <dbReference type="EC" id="2.7.13.3"/>
    </reaction>
</comment>
<dbReference type="EC" id="2.7.13.3" evidence="2"/>
<dbReference type="PANTHER" id="PTHR24421:SF10">
    <property type="entry name" value="NITRATE_NITRITE SENSOR PROTEIN NARQ"/>
    <property type="match status" value="1"/>
</dbReference>
<protein>
    <recommendedName>
        <fullName evidence="2">histidine kinase</fullName>
        <ecNumber evidence="2">2.7.13.3</ecNumber>
    </recommendedName>
</protein>
<keyword evidence="3" id="KW-0808">Transferase</keyword>
<dbReference type="Gene3D" id="3.30.565.10">
    <property type="entry name" value="Histidine kinase-like ATPase, C-terminal domain"/>
    <property type="match status" value="1"/>
</dbReference>
<evidence type="ECO:0000256" key="3">
    <source>
        <dbReference type="ARBA" id="ARBA00022679"/>
    </source>
</evidence>
<dbReference type="EMBL" id="FXBM01000004">
    <property type="protein sequence ID" value="SMH51193.1"/>
    <property type="molecule type" value="Genomic_DNA"/>
</dbReference>
<sequence length="374" mass="40203">MTLDGAEPTRTDADADNRIVWGVVAVLGGVLSVLAALQAVFALGMLSQTVRGVEAGPVEDVVVRVVVNVSAIALAVALIAVLHPERHGGRRRFGVTALIAATVALARCGLQILTGVYPPTALDAIVVELLVGGVVVALTTAFGFLLVRSARRVREQERERARMLLQAVEAVQALQQEELRVRREVAQRLHGRLQNSLVVLVAELRAATRAGDPARLDEIATRLDDLREHEVRAAGHALYPVDIEHGLVPAVRDLFARLPLEIAVDLDVDERYPDLEARSVPVDQRVLLVRLIEEALTNALKHGDARAVRLRLAVEDSAVVLGLDDDGRGVAADPSWSGLDRLSRQFAAYGGSLELLPSVDLGGARLAARLPLRT</sequence>
<dbReference type="OrthoDB" id="3573097at2"/>
<keyword evidence="6" id="KW-0472">Membrane</keyword>
<dbReference type="InterPro" id="IPR036890">
    <property type="entry name" value="HATPase_C_sf"/>
</dbReference>
<feature type="transmembrane region" description="Helical" evidence="6">
    <location>
        <begin position="61"/>
        <end position="81"/>
    </location>
</feature>
<dbReference type="AlphaFoldDB" id="A0A1X7PJY8"/>
<dbReference type="STRING" id="1891671.SAMN06295885_3711"/>
<dbReference type="SUPFAM" id="SSF55874">
    <property type="entry name" value="ATPase domain of HSP90 chaperone/DNA topoisomerase II/histidine kinase"/>
    <property type="match status" value="1"/>
</dbReference>
<dbReference type="PANTHER" id="PTHR24421">
    <property type="entry name" value="NITRATE/NITRITE SENSOR PROTEIN NARX-RELATED"/>
    <property type="match status" value="1"/>
</dbReference>
<organism evidence="7 8">
    <name type="scientific">Rathayibacter oskolensis</name>
    <dbReference type="NCBI Taxonomy" id="1891671"/>
    <lineage>
        <taxon>Bacteria</taxon>
        <taxon>Bacillati</taxon>
        <taxon>Actinomycetota</taxon>
        <taxon>Actinomycetes</taxon>
        <taxon>Micrococcales</taxon>
        <taxon>Microbacteriaceae</taxon>
        <taxon>Rathayibacter</taxon>
    </lineage>
</organism>
<evidence type="ECO:0000256" key="2">
    <source>
        <dbReference type="ARBA" id="ARBA00012438"/>
    </source>
</evidence>
<evidence type="ECO:0000313" key="7">
    <source>
        <dbReference type="EMBL" id="SMH51193.1"/>
    </source>
</evidence>
<feature type="transmembrane region" description="Helical" evidence="6">
    <location>
        <begin position="125"/>
        <end position="147"/>
    </location>
</feature>
<evidence type="ECO:0000256" key="1">
    <source>
        <dbReference type="ARBA" id="ARBA00000085"/>
    </source>
</evidence>
<dbReference type="InterPro" id="IPR050482">
    <property type="entry name" value="Sensor_HK_TwoCompSys"/>
</dbReference>
<dbReference type="Proteomes" id="UP000193711">
    <property type="component" value="Unassembled WGS sequence"/>
</dbReference>